<reference evidence="1 2" key="1">
    <citation type="submission" date="2018-03" db="EMBL/GenBank/DDBJ databases">
        <title>Aeromonas veronii whole genome sequencing and analysis.</title>
        <authorList>
            <person name="Xie H."/>
            <person name="Liu T."/>
            <person name="Wang K."/>
        </authorList>
    </citation>
    <scope>NUCLEOTIDE SEQUENCE [LARGE SCALE GENOMIC DNA]</scope>
    <source>
        <strain evidence="1 2">XH.VA.1</strain>
    </source>
</reference>
<organism evidence="1 2">
    <name type="scientific">Aeromonas veronii</name>
    <dbReference type="NCBI Taxonomy" id="654"/>
    <lineage>
        <taxon>Bacteria</taxon>
        <taxon>Pseudomonadati</taxon>
        <taxon>Pseudomonadota</taxon>
        <taxon>Gammaproteobacteria</taxon>
        <taxon>Aeromonadales</taxon>
        <taxon>Aeromonadaceae</taxon>
        <taxon>Aeromonas</taxon>
    </lineage>
</organism>
<gene>
    <name evidence="1" type="ORF">DAA48_15640</name>
</gene>
<name>A0A2T4MZP1_AERVE</name>
<dbReference type="AlphaFoldDB" id="A0A2T4MZP1"/>
<protein>
    <submittedName>
        <fullName evidence="1">Uncharacterized protein</fullName>
    </submittedName>
</protein>
<dbReference type="Proteomes" id="UP000241986">
    <property type="component" value="Unassembled WGS sequence"/>
</dbReference>
<evidence type="ECO:0000313" key="1">
    <source>
        <dbReference type="EMBL" id="PTH79996.1"/>
    </source>
</evidence>
<proteinExistence type="predicted"/>
<evidence type="ECO:0000313" key="2">
    <source>
        <dbReference type="Proteomes" id="UP000241986"/>
    </source>
</evidence>
<dbReference type="RefSeq" id="WP_107683878.1">
    <property type="nucleotide sequence ID" value="NZ_PZKL01000037.1"/>
</dbReference>
<accession>A0A2T4MZP1</accession>
<dbReference type="EMBL" id="PZKL01000037">
    <property type="protein sequence ID" value="PTH79996.1"/>
    <property type="molecule type" value="Genomic_DNA"/>
</dbReference>
<sequence length="217" mass="24479">MHESIYPLNFPIEGEGKLRFGMKAQGCLPFVQRSVADGQGWKQIARSIGWVAFSAMQEYTSISLSDFLSEKGLLIDSCNRNPFFGFALYDQETSCIDIKRDRENNQEPGSMFQALVVCAQFIATNKAVFDQGPIQSPEIYMENDSEPRDMVFHAYLRKNGVEIIVSDRAYHGAIERIASMLQHGYILISSVFFDLVDIDNAQKAFVSDSAVKKSLFF</sequence>
<comment type="caution">
    <text evidence="1">The sequence shown here is derived from an EMBL/GenBank/DDBJ whole genome shotgun (WGS) entry which is preliminary data.</text>
</comment>